<evidence type="ECO:0000313" key="3">
    <source>
        <dbReference type="Proteomes" id="UP001557470"/>
    </source>
</evidence>
<evidence type="ECO:0000313" key="2">
    <source>
        <dbReference type="EMBL" id="KAL0992605.1"/>
    </source>
</evidence>
<reference evidence="2 3" key="1">
    <citation type="submission" date="2024-06" db="EMBL/GenBank/DDBJ databases">
        <authorList>
            <person name="Pan Q."/>
            <person name="Wen M."/>
            <person name="Jouanno E."/>
            <person name="Zahm M."/>
            <person name="Klopp C."/>
            <person name="Cabau C."/>
            <person name="Louis A."/>
            <person name="Berthelot C."/>
            <person name="Parey E."/>
            <person name="Roest Crollius H."/>
            <person name="Montfort J."/>
            <person name="Robinson-Rechavi M."/>
            <person name="Bouchez O."/>
            <person name="Lampietro C."/>
            <person name="Lopez Roques C."/>
            <person name="Donnadieu C."/>
            <person name="Postlethwait J."/>
            <person name="Bobe J."/>
            <person name="Verreycken H."/>
            <person name="Guiguen Y."/>
        </authorList>
    </citation>
    <scope>NUCLEOTIDE SEQUENCE [LARGE SCALE GENOMIC DNA]</scope>
    <source>
        <strain evidence="2">Up_M1</strain>
        <tissue evidence="2">Testis</tissue>
    </source>
</reference>
<name>A0ABD0XFP4_UMBPY</name>
<dbReference type="EMBL" id="JAGEUA010000003">
    <property type="protein sequence ID" value="KAL0992605.1"/>
    <property type="molecule type" value="Genomic_DNA"/>
</dbReference>
<proteinExistence type="predicted"/>
<gene>
    <name evidence="2" type="ORF">UPYG_G00095630</name>
</gene>
<organism evidence="2 3">
    <name type="scientific">Umbra pygmaea</name>
    <name type="common">Eastern mudminnow</name>
    <dbReference type="NCBI Taxonomy" id="75934"/>
    <lineage>
        <taxon>Eukaryota</taxon>
        <taxon>Metazoa</taxon>
        <taxon>Chordata</taxon>
        <taxon>Craniata</taxon>
        <taxon>Vertebrata</taxon>
        <taxon>Euteleostomi</taxon>
        <taxon>Actinopterygii</taxon>
        <taxon>Neopterygii</taxon>
        <taxon>Teleostei</taxon>
        <taxon>Protacanthopterygii</taxon>
        <taxon>Esociformes</taxon>
        <taxon>Umbridae</taxon>
        <taxon>Umbra</taxon>
    </lineage>
</organism>
<keyword evidence="3" id="KW-1185">Reference proteome</keyword>
<dbReference type="PANTHER" id="PTHR38706:SF2">
    <property type="match status" value="1"/>
</dbReference>
<protein>
    <submittedName>
        <fullName evidence="2">Uncharacterized protein</fullName>
    </submittedName>
</protein>
<feature type="region of interest" description="Disordered" evidence="1">
    <location>
        <begin position="133"/>
        <end position="152"/>
    </location>
</feature>
<evidence type="ECO:0000256" key="1">
    <source>
        <dbReference type="SAM" id="MobiDB-lite"/>
    </source>
</evidence>
<comment type="caution">
    <text evidence="2">The sequence shown here is derived from an EMBL/GenBank/DDBJ whole genome shotgun (WGS) entry which is preliminary data.</text>
</comment>
<dbReference type="Proteomes" id="UP001557470">
    <property type="component" value="Unassembled WGS sequence"/>
</dbReference>
<accession>A0ABD0XFP4</accession>
<sequence>MISLDQITFSFIIQQLWVWRIIDHQKTRLLLFYHTKRGTMVQTLNSLKDLEDCRFGRSWPRHGLKLLYWFATDYITFDYDNQMVAEYDPRNGDFGFRLFHNRRECANNICKKLLPENGFQFYEAGNLHQPASKSLPDYVSEDDSGHKDDSNTDRLIISMRTDEIVDKVYVTQHENLTTFDRVNTYCISRGLLMIIRRHISLEDFLDEVGYSYQSHVSIRMQSAKTAAPGFWESYCTIL</sequence>
<feature type="compositionally biased region" description="Basic and acidic residues" evidence="1">
    <location>
        <begin position="143"/>
        <end position="152"/>
    </location>
</feature>
<dbReference type="AlphaFoldDB" id="A0ABD0XFP4"/>
<dbReference type="PANTHER" id="PTHR38706">
    <property type="entry name" value="SI:CH211-198C19.1-RELATED"/>
    <property type="match status" value="1"/>
</dbReference>